<evidence type="ECO:0000256" key="2">
    <source>
        <dbReference type="SAM" id="Phobius"/>
    </source>
</evidence>
<accession>A0ABP0PP53</accession>
<feature type="transmembrane region" description="Helical" evidence="2">
    <location>
        <begin position="737"/>
        <end position="759"/>
    </location>
</feature>
<dbReference type="EMBL" id="CAXAMM010037792">
    <property type="protein sequence ID" value="CAK9077639.1"/>
    <property type="molecule type" value="Genomic_DNA"/>
</dbReference>
<keyword evidence="4" id="KW-1185">Reference proteome</keyword>
<comment type="caution">
    <text evidence="3">The sequence shown here is derived from an EMBL/GenBank/DDBJ whole genome shotgun (WGS) entry which is preliminary data.</text>
</comment>
<evidence type="ECO:0000313" key="3">
    <source>
        <dbReference type="EMBL" id="CAK9077639.1"/>
    </source>
</evidence>
<feature type="transmembrane region" description="Helical" evidence="2">
    <location>
        <begin position="403"/>
        <end position="424"/>
    </location>
</feature>
<feature type="region of interest" description="Disordered" evidence="1">
    <location>
        <begin position="673"/>
        <end position="706"/>
    </location>
</feature>
<protein>
    <recommendedName>
        <fullName evidence="5">Transmembrane protein</fullName>
    </recommendedName>
</protein>
<reference evidence="3 4" key="1">
    <citation type="submission" date="2024-02" db="EMBL/GenBank/DDBJ databases">
        <authorList>
            <person name="Chen Y."/>
            <person name="Shah S."/>
            <person name="Dougan E. K."/>
            <person name="Thang M."/>
            <person name="Chan C."/>
        </authorList>
    </citation>
    <scope>NUCLEOTIDE SEQUENCE [LARGE SCALE GENOMIC DNA]</scope>
</reference>
<keyword evidence="2" id="KW-0812">Transmembrane</keyword>
<feature type="transmembrane region" description="Helical" evidence="2">
    <location>
        <begin position="52"/>
        <end position="69"/>
    </location>
</feature>
<dbReference type="Proteomes" id="UP001642464">
    <property type="component" value="Unassembled WGS sequence"/>
</dbReference>
<feature type="transmembrane region" description="Helical" evidence="2">
    <location>
        <begin position="89"/>
        <end position="117"/>
    </location>
</feature>
<feature type="transmembrane region" description="Helical" evidence="2">
    <location>
        <begin position="631"/>
        <end position="654"/>
    </location>
</feature>
<gene>
    <name evidence="3" type="ORF">SCF082_LOCUS37224</name>
</gene>
<organism evidence="3 4">
    <name type="scientific">Durusdinium trenchii</name>
    <dbReference type="NCBI Taxonomy" id="1381693"/>
    <lineage>
        <taxon>Eukaryota</taxon>
        <taxon>Sar</taxon>
        <taxon>Alveolata</taxon>
        <taxon>Dinophyceae</taxon>
        <taxon>Suessiales</taxon>
        <taxon>Symbiodiniaceae</taxon>
        <taxon>Durusdinium</taxon>
    </lineage>
</organism>
<feature type="transmembrane region" description="Helical" evidence="2">
    <location>
        <begin position="430"/>
        <end position="450"/>
    </location>
</feature>
<feature type="transmembrane region" description="Helical" evidence="2">
    <location>
        <begin position="605"/>
        <end position="625"/>
    </location>
</feature>
<evidence type="ECO:0000313" key="4">
    <source>
        <dbReference type="Proteomes" id="UP001642464"/>
    </source>
</evidence>
<feature type="region of interest" description="Disordered" evidence="1">
    <location>
        <begin position="252"/>
        <end position="277"/>
    </location>
</feature>
<evidence type="ECO:0008006" key="5">
    <source>
        <dbReference type="Google" id="ProtNLM"/>
    </source>
</evidence>
<sequence length="771" mass="87493">MDNPRDRGFQLLVAAEEEDDASRDAALRFWKLDAMRAHFSEELCSYPAARDFARFIFWFLIGILVDLGLEELSAGGNLFELLQSLWLMWQASAVIVALYIKNWWLLGFGVGGAFCLLERDVRVDRPWENCINDYLPLAYSVNQRFAQCLGPIVALWFVLTSRALDRLYEIVSPSADIKDSCNYKASWKTWRNGMLYAILGRDVEHEGALGFFMRYKLPRVLKLAVRREHGDESTYPTLLLNFYKGHHSMKVGAQQEGGQQHSDSEDSDPEKGWEKEPDLAPFIEDDDSIRGEDVAVVVEAELMGDTVALIYSSQGHHLVTKLKRNNDNTITFTVDSKGQYKRIDEALGSRAILLLVFGRGADNRRKRPRKPILLETTASSYKRGSQHLDASKKREKECFRKSCVVPTVFLQAAGPVLILLVLILVNPWGIGGYGSIMLLILPDLAEVFLYNQTHQRDDPMTVGNETTLSREQEVMSRWQQGWECVSNHNSFLARLALWESTFFLGGCTLILLVCCWHLKVADQSLAALTDLLHISQRRDKRSQAILLYRLHEIRAKISNKRCLEFHAENALPDRLEPDPSFAWWFETRAAVFSDINLNLKKRKPIIFLCFAGELVLIVLTMLASFYHEEDFVLTCYAAVYGIGLGIFMLIFIFLGSQVNWKLQSGVEKLQKLTEQPPVGSPESSPLRAKGPDQANPSRTPEHVPRTPAAELSVRNQFLRYEEEHPSRLQFLGFSFSMNYFSAFAAPLATMAGTVGFGILQHTLKPYLKSLS</sequence>
<keyword evidence="2" id="KW-0472">Membrane</keyword>
<proteinExistence type="predicted"/>
<evidence type="ECO:0000256" key="1">
    <source>
        <dbReference type="SAM" id="MobiDB-lite"/>
    </source>
</evidence>
<keyword evidence="2" id="KW-1133">Transmembrane helix</keyword>
<name>A0ABP0PP53_9DINO</name>